<evidence type="ECO:0000313" key="2">
    <source>
        <dbReference type="EMBL" id="CCJ73074.1"/>
    </source>
</evidence>
<evidence type="ECO:0000256" key="1">
    <source>
        <dbReference type="SAM" id="SignalP"/>
    </source>
</evidence>
<feature type="chain" id="PRO_5003916777" evidence="1">
    <location>
        <begin position="28"/>
        <end position="148"/>
    </location>
</feature>
<gene>
    <name evidence="2" type="ORF">BN137_2445</name>
</gene>
<dbReference type="eggNOG" id="ENOG503342Q">
    <property type="taxonomic scope" value="Bacteria"/>
</dbReference>
<dbReference type="STRING" id="1073999.AFK62_00235"/>
<name>K8ABD8_9ENTR</name>
<dbReference type="Proteomes" id="UP000009340">
    <property type="component" value="Unassembled WGS sequence"/>
</dbReference>
<dbReference type="EMBL" id="CAKW01000090">
    <property type="protein sequence ID" value="CCJ73074.1"/>
    <property type="molecule type" value="Genomic_DNA"/>
</dbReference>
<feature type="signal peptide" evidence="1">
    <location>
        <begin position="1"/>
        <end position="27"/>
    </location>
</feature>
<dbReference type="AlphaFoldDB" id="K8ABD8"/>
<evidence type="ECO:0000313" key="3">
    <source>
        <dbReference type="Proteomes" id="UP000009340"/>
    </source>
</evidence>
<proteinExistence type="predicted"/>
<organism evidence="2 3">
    <name type="scientific">Cronobacter condimenti 1330</name>
    <dbReference type="NCBI Taxonomy" id="1073999"/>
    <lineage>
        <taxon>Bacteria</taxon>
        <taxon>Pseudomonadati</taxon>
        <taxon>Pseudomonadota</taxon>
        <taxon>Gammaproteobacteria</taxon>
        <taxon>Enterobacterales</taxon>
        <taxon>Enterobacteriaceae</taxon>
        <taxon>Cronobacter</taxon>
    </lineage>
</organism>
<protein>
    <submittedName>
        <fullName evidence="2">Putative exported protein</fullName>
    </submittedName>
</protein>
<reference evidence="2" key="1">
    <citation type="submission" date="2012-07" db="EMBL/GenBank/DDBJ databases">
        <authorList>
            <person name="Cummings C."/>
        </authorList>
    </citation>
    <scope>NUCLEOTIDE SEQUENCE</scope>
    <source>
        <strain evidence="2">1330</strain>
    </source>
</reference>
<accession>K8ABD8</accession>
<sequence length="148" mass="16253">MMGVYRTMNKSLLFCLVFAFFCPVTQASECTKEKAQAAENAVDHLNTWAAVYDSYVRYSSCDEGSPGEGQSEAVIRLLADQWRTLPALDALVKRQPAFEQWVLSHIDSTLDSDDLQKTEDNAKTQCPSGHAALCKKIAAAASEAINES</sequence>
<keyword evidence="1" id="KW-0732">Signal</keyword>
<comment type="caution">
    <text evidence="2">The sequence shown here is derived from an EMBL/GenBank/DDBJ whole genome shotgun (WGS) entry which is preliminary data.</text>
</comment>